<evidence type="ECO:0000313" key="5">
    <source>
        <dbReference type="EMBL" id="MCP9764423.1"/>
    </source>
</evidence>
<dbReference type="SUPFAM" id="SSF55486">
    <property type="entry name" value="Metalloproteases ('zincins'), catalytic domain"/>
    <property type="match status" value="1"/>
</dbReference>
<feature type="signal peptide" evidence="1">
    <location>
        <begin position="1"/>
        <end position="20"/>
    </location>
</feature>
<evidence type="ECO:0000259" key="4">
    <source>
        <dbReference type="Pfam" id="PF17162"/>
    </source>
</evidence>
<evidence type="ECO:0000259" key="3">
    <source>
        <dbReference type="Pfam" id="PF17148"/>
    </source>
</evidence>
<dbReference type="Proteomes" id="UP001204144">
    <property type="component" value="Unassembled WGS sequence"/>
</dbReference>
<dbReference type="CDD" id="cd04276">
    <property type="entry name" value="ZnMc_MMP_like_2"/>
    <property type="match status" value="1"/>
</dbReference>
<dbReference type="AlphaFoldDB" id="A0AAE3KTV0"/>
<accession>A0AAE3KTV0</accession>
<dbReference type="Pfam" id="PF17148">
    <property type="entry name" value="DUF5117"/>
    <property type="match status" value="1"/>
</dbReference>
<reference evidence="5 6" key="1">
    <citation type="submission" date="2018-11" db="EMBL/GenBank/DDBJ databases">
        <title>Novel bacteria species description.</title>
        <authorList>
            <person name="Han J.-H."/>
        </authorList>
    </citation>
    <scope>NUCLEOTIDE SEQUENCE [LARGE SCALE GENOMIC DNA]</scope>
    <source>
        <strain evidence="5 6">KCTC23259</strain>
    </source>
</reference>
<feature type="domain" description="DUF5117" evidence="3">
    <location>
        <begin position="79"/>
        <end position="271"/>
    </location>
</feature>
<sequence>MKKNVLSFILILFIPLSLFAQDVDSQLKDAKKVEGFFTFYWNESKGKVFLEVKDLGQEFLYYPSLAQGLGSNDIGLDRGRLSDEHILKFERLGNKIMMTEPNYRFRAITNDPLEKKAVEESFAKSILFGFEILKNTDGVFLIDFTPFLLRDALGAAKDIANTKQGAYNFDLSRSGIYPPMCKSFPKNTEFQAVITLGGSGAGNYLSEVAPNTDFVTMHQHHSFVKLPDPGYKPREYDPRIGYGGIEFYDYSSPINEPIIKKFTSRHRLQKKDPSAAVSEAVEPIVYYLDSGVSEPIRSALFEGATWWNQAFEAAGYKNAFQVKMLPADADPMDVRYNLVQWVHRSTRGWSYGMSVIDPRTGEILKGKVTLGSLRVRQDYMLAQGLAGDFSPGKSDSLMNKLALDRLKQLSAHEIGHTLGLPHNYISSIQGRASVMDYPHPLVFLNNGKVDLSEAYAMGIGDYDKTSITWGYQDFPKNVDEKAELERIVKNMFRKNQQFLTDQDARPDGSVHPQTHLWDNGGDATDELKRLMELRNHVLKNFDEKKIPQNAPMTTLEEVFVPMYMFHRYQVQAASKAIGGAFYTNALNGDLQKTYVPVDAVAQRKSLSVLLETIQPEFLAVPKQLLTLIPPRPFRYPANPKETFKRHTGMSFDVLSPAESAAQLSLSLMLEPRRASRLATQQIYDKNLPPFSEVLTKMTGSIIKNESLSKNNYLGQIKRVVAEMYVTELKKLANDAVVNLEAKSNVMAELKDIETYFAKNQPILGGFGIYMDKLIKSTDATADKKSFFIAPDGQPIDQDYDWLDCGN</sequence>
<evidence type="ECO:0000313" key="6">
    <source>
        <dbReference type="Proteomes" id="UP001204144"/>
    </source>
</evidence>
<dbReference type="PANTHER" id="PTHR38478:SF1">
    <property type="entry name" value="ZINC DEPENDENT METALLOPROTEASE DOMAIN LIPOPROTEIN"/>
    <property type="match status" value="1"/>
</dbReference>
<dbReference type="InterPro" id="IPR033428">
    <property type="entry name" value="DUF5118"/>
</dbReference>
<evidence type="ECO:0000256" key="1">
    <source>
        <dbReference type="SAM" id="SignalP"/>
    </source>
</evidence>
<evidence type="ECO:0000259" key="2">
    <source>
        <dbReference type="Pfam" id="PF16313"/>
    </source>
</evidence>
<name>A0AAE3KTV0_9BACT</name>
<protein>
    <submittedName>
        <fullName evidence="5">DUF5117 domain-containing protein</fullName>
    </submittedName>
</protein>
<proteinExistence type="predicted"/>
<feature type="domain" description="EcxA zinc-binding" evidence="2">
    <location>
        <begin position="396"/>
        <end position="704"/>
    </location>
</feature>
<feature type="domain" description="DUF5118" evidence="4">
    <location>
        <begin position="28"/>
        <end position="68"/>
    </location>
</feature>
<dbReference type="RefSeq" id="WP_255038116.1">
    <property type="nucleotide sequence ID" value="NZ_RJUF01000173.1"/>
</dbReference>
<feature type="chain" id="PRO_5041978699" evidence="1">
    <location>
        <begin position="21"/>
        <end position="806"/>
    </location>
</feature>
<organism evidence="5 6">
    <name type="scientific">Lacihabitans soyangensis</name>
    <dbReference type="NCBI Taxonomy" id="869394"/>
    <lineage>
        <taxon>Bacteria</taxon>
        <taxon>Pseudomonadati</taxon>
        <taxon>Bacteroidota</taxon>
        <taxon>Cytophagia</taxon>
        <taxon>Cytophagales</taxon>
        <taxon>Leadbetterellaceae</taxon>
        <taxon>Lacihabitans</taxon>
    </lineage>
</organism>
<dbReference type="InterPro" id="IPR033413">
    <property type="entry name" value="DUF5117"/>
</dbReference>
<dbReference type="Pfam" id="PF16313">
    <property type="entry name" value="DUF4953"/>
    <property type="match status" value="1"/>
</dbReference>
<gene>
    <name evidence="5" type="ORF">EGI31_15880</name>
</gene>
<dbReference type="PANTHER" id="PTHR38478">
    <property type="entry name" value="PEPTIDASE M1A AND M12B"/>
    <property type="match status" value="1"/>
</dbReference>
<dbReference type="Pfam" id="PF17162">
    <property type="entry name" value="DUF5118"/>
    <property type="match status" value="1"/>
</dbReference>
<comment type="caution">
    <text evidence="5">The sequence shown here is derived from an EMBL/GenBank/DDBJ whole genome shotgun (WGS) entry which is preliminary data.</text>
</comment>
<dbReference type="InterPro" id="IPR032534">
    <property type="entry name" value="EcxA_zinc-bd"/>
</dbReference>
<dbReference type="EMBL" id="RJUF01000173">
    <property type="protein sequence ID" value="MCP9764423.1"/>
    <property type="molecule type" value="Genomic_DNA"/>
</dbReference>
<dbReference type="InterPro" id="IPR034032">
    <property type="entry name" value="Zn_MMP-like_bac"/>
</dbReference>
<keyword evidence="1" id="KW-0732">Signal</keyword>
<keyword evidence="6" id="KW-1185">Reference proteome</keyword>